<dbReference type="Proteomes" id="UP000007076">
    <property type="component" value="Chromosome"/>
</dbReference>
<dbReference type="Gene3D" id="3.20.20.140">
    <property type="entry name" value="Metal-dependent hydrolases"/>
    <property type="match status" value="1"/>
</dbReference>
<evidence type="ECO:0008006" key="4">
    <source>
        <dbReference type="Google" id="ProtNLM"/>
    </source>
</evidence>
<dbReference type="eggNOG" id="COG0613">
    <property type="taxonomic scope" value="Bacteria"/>
</dbReference>
<organism evidence="2 3">
    <name type="scientific">Kitasatospora setae (strain ATCC 33774 / DSM 43861 / JCM 3304 / KCC A-0304 / NBRC 14216 / KM-6054)</name>
    <name type="common">Streptomyces setae</name>
    <dbReference type="NCBI Taxonomy" id="452652"/>
    <lineage>
        <taxon>Bacteria</taxon>
        <taxon>Bacillati</taxon>
        <taxon>Actinomycetota</taxon>
        <taxon>Actinomycetes</taxon>
        <taxon>Kitasatosporales</taxon>
        <taxon>Streptomycetaceae</taxon>
        <taxon>Kitasatospora</taxon>
    </lineage>
</organism>
<sequence length="532" mass="57953">MPKQKEAGPPMTVPTTDIPGYAGLGLYVGDLHNHCGISYGHGSVEDAYANARLQLDFASVTGHGWWHDLPERTPELAGLVDYHTEGFARLARQWEHVQEVTAAAHQDGRFVTFQSFEWHSLAHGDHCVYFDGPRGEIIRAGSLEGLRVRLRELAAQGTRTWALPHHIGYGPTRRGVNWASFTEEFAPVVEMVSMHGCAESDEAPRAYLHTMGPRGTVGTALHGLRLGHRFGLIGSTDHHSAFPGSHGHGRLAVWADELTRDGVWGAVQGRRTYAITGDRIVLATSVNGAPMGAEAAPTAERRIRVDVRGRDALDYVELLRNGVPVHRVSRPELLAGAAATDAFTGTLGFAVGWGRREEAVRWEVELRVEGGRLLDVQPRLRGSETVAPADAEPATYRPSDWERTGPGGLRLRTVTEGNPNTSTDSTQGFSLRVDGDDRTRLTAVVNGVETSWSVGDLREGARTGFTGGFVSGAYRFDRAVPDAELSAGIDLTDERPDGDGDFYHVRVRQLNDQWAWSSPTWVGPGGSCRRVG</sequence>
<dbReference type="PATRIC" id="fig|452652.3.peg.1856"/>
<name>E4N8Z5_KITSK</name>
<feature type="compositionally biased region" description="Polar residues" evidence="1">
    <location>
        <begin position="415"/>
        <end position="429"/>
    </location>
</feature>
<dbReference type="RefSeq" id="WP_014134994.1">
    <property type="nucleotide sequence ID" value="NC_016109.1"/>
</dbReference>
<dbReference type="HOGENOM" id="CLU_539331_0_0_11"/>
<dbReference type="EMBL" id="AP010968">
    <property type="protein sequence ID" value="BAJ27676.1"/>
    <property type="molecule type" value="Genomic_DNA"/>
</dbReference>
<dbReference type="AlphaFoldDB" id="E4N8Z5"/>
<evidence type="ECO:0000313" key="3">
    <source>
        <dbReference type="Proteomes" id="UP000007076"/>
    </source>
</evidence>
<gene>
    <name evidence="2" type="ordered locus">KSE_18510</name>
</gene>
<dbReference type="SUPFAM" id="SSF89550">
    <property type="entry name" value="PHP domain-like"/>
    <property type="match status" value="1"/>
</dbReference>
<accession>E4N8Z5</accession>
<proteinExistence type="predicted"/>
<evidence type="ECO:0000256" key="1">
    <source>
        <dbReference type="SAM" id="MobiDB-lite"/>
    </source>
</evidence>
<protein>
    <recommendedName>
        <fullName evidence="4">DUF3604 domain-containing protein</fullName>
    </recommendedName>
</protein>
<dbReference type="KEGG" id="ksk:KSE_18510"/>
<evidence type="ECO:0000313" key="2">
    <source>
        <dbReference type="EMBL" id="BAJ27676.1"/>
    </source>
</evidence>
<dbReference type="STRING" id="452652.KSE_18510"/>
<dbReference type="InterPro" id="IPR016195">
    <property type="entry name" value="Pol/histidinol_Pase-like"/>
</dbReference>
<reference evidence="2 3" key="1">
    <citation type="journal article" date="2010" name="DNA Res.">
        <title>Genome sequence of Kitasatospora setae NBRC 14216T: an evolutionary snapshot of the family Streptomycetaceae.</title>
        <authorList>
            <person name="Ichikawa N."/>
            <person name="Oguchi A."/>
            <person name="Ikeda H."/>
            <person name="Ishikawa J."/>
            <person name="Kitani S."/>
            <person name="Watanabe Y."/>
            <person name="Nakamura S."/>
            <person name="Katano Y."/>
            <person name="Kishi E."/>
            <person name="Sasagawa M."/>
            <person name="Ankai A."/>
            <person name="Fukui S."/>
            <person name="Hashimoto Y."/>
            <person name="Kamata S."/>
            <person name="Otoguro M."/>
            <person name="Tanikawa S."/>
            <person name="Nihira T."/>
            <person name="Horinouchi S."/>
            <person name="Ohnishi Y."/>
            <person name="Hayakawa M."/>
            <person name="Kuzuyama T."/>
            <person name="Arisawa A."/>
            <person name="Nomoto F."/>
            <person name="Miura H."/>
            <person name="Takahashi Y."/>
            <person name="Fujita N."/>
        </authorList>
    </citation>
    <scope>NUCLEOTIDE SEQUENCE [LARGE SCALE GENOMIC DNA]</scope>
    <source>
        <strain evidence="3">ATCC 33774 / DSM 43861 / JCM 3304 / KCC A-0304 / NBRC 14216 / KM-6054</strain>
    </source>
</reference>
<feature type="region of interest" description="Disordered" evidence="1">
    <location>
        <begin position="384"/>
        <end position="432"/>
    </location>
</feature>
<keyword evidence="3" id="KW-1185">Reference proteome</keyword>